<keyword evidence="3" id="KW-0808">Transferase</keyword>
<evidence type="ECO:0000256" key="1">
    <source>
        <dbReference type="SAM" id="Phobius"/>
    </source>
</evidence>
<proteinExistence type="predicted"/>
<keyword evidence="1" id="KW-0812">Transmembrane</keyword>
<organism evidence="3">
    <name type="scientific">Caldilineaceae bacterium SB0675_bin_29</name>
    <dbReference type="NCBI Taxonomy" id="2605266"/>
    <lineage>
        <taxon>Bacteria</taxon>
        <taxon>Bacillati</taxon>
        <taxon>Chloroflexota</taxon>
        <taxon>Caldilineae</taxon>
        <taxon>Caldilineales</taxon>
        <taxon>Caldilineaceae</taxon>
    </lineage>
</organism>
<dbReference type="InterPro" id="IPR029044">
    <property type="entry name" value="Nucleotide-diphossugar_trans"/>
</dbReference>
<dbReference type="PANTHER" id="PTHR43630">
    <property type="entry name" value="POLY-BETA-1,6-N-ACETYL-D-GLUCOSAMINE SYNTHASE"/>
    <property type="match status" value="1"/>
</dbReference>
<feature type="transmembrane region" description="Helical" evidence="1">
    <location>
        <begin position="227"/>
        <end position="245"/>
    </location>
</feature>
<dbReference type="EMBL" id="VYDA01000410">
    <property type="protein sequence ID" value="MYH62317.1"/>
    <property type="molecule type" value="Genomic_DNA"/>
</dbReference>
<dbReference type="Gene3D" id="3.90.550.10">
    <property type="entry name" value="Spore Coat Polysaccharide Biosynthesis Protein SpsA, Chain A"/>
    <property type="match status" value="1"/>
</dbReference>
<sequence length="256" mass="29775">MPLRLTAVILTKDESENIADCIGALKGWTDEVVVWDSCSQDDTRAIAQDAGARVVARPFDDYGRQRQAALDCINSEWILFIDADERATPALAREVLQACEDRRRAGFWIPRRNFIVGHEMQGGGFFPDYQLRLLRRGSARYDLRREVHEVVILEGEDGILAEPLLHYNYADWRQFHRKQRRYASYEARILGEEDVRPQPHNLVLQPVRELRRRFVTLKGWRDGLHGLRIALLLAWYYGFVPYWLLMANPHTGDGRE</sequence>
<comment type="caution">
    <text evidence="3">The sequence shown here is derived from an EMBL/GenBank/DDBJ whole genome shotgun (WGS) entry which is preliminary data.</text>
</comment>
<evidence type="ECO:0000313" key="3">
    <source>
        <dbReference type="EMBL" id="MYH62317.1"/>
    </source>
</evidence>
<dbReference type="SUPFAM" id="SSF53448">
    <property type="entry name" value="Nucleotide-diphospho-sugar transferases"/>
    <property type="match status" value="1"/>
</dbReference>
<protein>
    <submittedName>
        <fullName evidence="3">Glycosyltransferase family 2 protein</fullName>
    </submittedName>
</protein>
<dbReference type="InterPro" id="IPR001173">
    <property type="entry name" value="Glyco_trans_2-like"/>
</dbReference>
<name>A0A6B1G1Q2_9CHLR</name>
<accession>A0A6B1G1Q2</accession>
<dbReference type="AlphaFoldDB" id="A0A6B1G1Q2"/>
<evidence type="ECO:0000259" key="2">
    <source>
        <dbReference type="Pfam" id="PF00535"/>
    </source>
</evidence>
<dbReference type="CDD" id="cd02511">
    <property type="entry name" value="Beta4Glucosyltransferase"/>
    <property type="match status" value="1"/>
</dbReference>
<dbReference type="GO" id="GO:0016740">
    <property type="term" value="F:transferase activity"/>
    <property type="evidence" value="ECO:0007669"/>
    <property type="project" value="UniProtKB-KW"/>
</dbReference>
<dbReference type="PANTHER" id="PTHR43630:SF2">
    <property type="entry name" value="GLYCOSYLTRANSFERASE"/>
    <property type="match status" value="1"/>
</dbReference>
<keyword evidence="1" id="KW-1133">Transmembrane helix</keyword>
<dbReference type="Pfam" id="PF00535">
    <property type="entry name" value="Glycos_transf_2"/>
    <property type="match status" value="1"/>
</dbReference>
<keyword evidence="1" id="KW-0472">Membrane</keyword>
<feature type="domain" description="Glycosyltransferase 2-like" evidence="2">
    <location>
        <begin position="7"/>
        <end position="112"/>
    </location>
</feature>
<gene>
    <name evidence="3" type="ORF">F4148_11360</name>
</gene>
<reference evidence="3" key="1">
    <citation type="submission" date="2019-09" db="EMBL/GenBank/DDBJ databases">
        <title>Characterisation of the sponge microbiome using genome-centric metagenomics.</title>
        <authorList>
            <person name="Engelberts J.P."/>
            <person name="Robbins S.J."/>
            <person name="De Goeij J.M."/>
            <person name="Aranda M."/>
            <person name="Bell S.C."/>
            <person name="Webster N.S."/>
        </authorList>
    </citation>
    <scope>NUCLEOTIDE SEQUENCE</scope>
    <source>
        <strain evidence="3">SB0675_bin_29</strain>
    </source>
</reference>